<evidence type="ECO:0000313" key="6">
    <source>
        <dbReference type="Proteomes" id="UP000027308"/>
    </source>
</evidence>
<name>A0A1N7TZZ5_9PSED</name>
<dbReference type="InterPro" id="IPR013520">
    <property type="entry name" value="Ribonucl_H"/>
</dbReference>
<dbReference type="GO" id="GO:0006259">
    <property type="term" value="P:DNA metabolic process"/>
    <property type="evidence" value="ECO:0007669"/>
    <property type="project" value="UniProtKB-ARBA"/>
</dbReference>
<dbReference type="InterPro" id="IPR047201">
    <property type="entry name" value="ERI-1_3'hExo-like"/>
</dbReference>
<proteinExistence type="predicted"/>
<dbReference type="eggNOG" id="COG5018">
    <property type="taxonomic scope" value="Bacteria"/>
</dbReference>
<dbReference type="InterPro" id="IPR012337">
    <property type="entry name" value="RNaseH-like_sf"/>
</dbReference>
<dbReference type="Proteomes" id="UP000027308">
    <property type="component" value="Chromosome"/>
</dbReference>
<dbReference type="EMBL" id="CP007637">
    <property type="protein sequence ID" value="AIB37880.1"/>
    <property type="molecule type" value="Genomic_DNA"/>
</dbReference>
<dbReference type="SMART" id="SM00479">
    <property type="entry name" value="EXOIII"/>
    <property type="match status" value="1"/>
</dbReference>
<dbReference type="AlphaFoldDB" id="A0A1N7TZZ5"/>
<dbReference type="GO" id="GO:0003676">
    <property type="term" value="F:nucleic acid binding"/>
    <property type="evidence" value="ECO:0007669"/>
    <property type="project" value="InterPro"/>
</dbReference>
<protein>
    <submittedName>
        <fullName evidence="5">Exonuclease</fullName>
    </submittedName>
</protein>
<dbReference type="GO" id="GO:0000175">
    <property type="term" value="F:3'-5'-RNA exonuclease activity"/>
    <property type="evidence" value="ECO:0007669"/>
    <property type="project" value="InterPro"/>
</dbReference>
<dbReference type="PANTHER" id="PTHR23044">
    <property type="entry name" value="3'-5' EXONUCLEASE ERI1-RELATED"/>
    <property type="match status" value="1"/>
</dbReference>
<evidence type="ECO:0000256" key="3">
    <source>
        <dbReference type="ARBA" id="ARBA00022839"/>
    </source>
</evidence>
<dbReference type="Pfam" id="PF00929">
    <property type="entry name" value="RNase_T"/>
    <property type="match status" value="1"/>
</dbReference>
<evidence type="ECO:0000256" key="1">
    <source>
        <dbReference type="ARBA" id="ARBA00022722"/>
    </source>
</evidence>
<dbReference type="SUPFAM" id="SSF53098">
    <property type="entry name" value="Ribonuclease H-like"/>
    <property type="match status" value="1"/>
</dbReference>
<dbReference type="CDD" id="cd06133">
    <property type="entry name" value="ERI-1_3'hExo_like"/>
    <property type="match status" value="1"/>
</dbReference>
<keyword evidence="2" id="KW-0378">Hydrolase</keyword>
<evidence type="ECO:0000256" key="2">
    <source>
        <dbReference type="ARBA" id="ARBA00022801"/>
    </source>
</evidence>
<dbReference type="Gene3D" id="3.30.420.10">
    <property type="entry name" value="Ribonuclease H-like superfamily/Ribonuclease H"/>
    <property type="match status" value="1"/>
</dbReference>
<dbReference type="RefSeq" id="WP_038453493.1">
    <property type="nucleotide sequence ID" value="NZ_CP007637.1"/>
</dbReference>
<accession>A0A1N7TZZ5</accession>
<dbReference type="InterPro" id="IPR036397">
    <property type="entry name" value="RNaseH_sf"/>
</dbReference>
<dbReference type="InterPro" id="IPR051274">
    <property type="entry name" value="3-5_Exoribonuclease"/>
</dbReference>
<feature type="domain" description="Exonuclease" evidence="4">
    <location>
        <begin position="22"/>
        <end position="206"/>
    </location>
</feature>
<dbReference type="OrthoDB" id="4563729at2"/>
<sequence length="206" mass="23642">MVPVRKPQHLGALRDILSPYRYLLCVDLEATCDEDAKPGEPPRQLIVRREDMETIEIGLAVIDLSSLKVVDQFQSFVRPTLHPVLTDFCRTLTTIKQSDVDAAPGYVRVAQMLDAFLVDYPNSMWCSWGDYDFKQLQQDASRLNSRPMLDGMHHTNLKKWHWKVYDCRALGLQPAVEMLGMEWKGTYHRGIDDARNVAQVAIHMLD</sequence>
<keyword evidence="3 5" id="KW-0269">Exonuclease</keyword>
<evidence type="ECO:0000313" key="5">
    <source>
        <dbReference type="EMBL" id="AIB37880.1"/>
    </source>
</evidence>
<organism evidence="5 6">
    <name type="scientific">Pseudomonas simiae</name>
    <dbReference type="NCBI Taxonomy" id="321846"/>
    <lineage>
        <taxon>Bacteria</taxon>
        <taxon>Pseudomonadati</taxon>
        <taxon>Pseudomonadota</taxon>
        <taxon>Gammaproteobacteria</taxon>
        <taxon>Pseudomonadales</taxon>
        <taxon>Pseudomonadaceae</taxon>
        <taxon>Pseudomonas</taxon>
    </lineage>
</organism>
<evidence type="ECO:0000259" key="4">
    <source>
        <dbReference type="SMART" id="SM00479"/>
    </source>
</evidence>
<gene>
    <name evidence="5" type="ORF">PS417_20320</name>
</gene>
<dbReference type="PANTHER" id="PTHR23044:SF61">
    <property type="entry name" value="3'-5' EXORIBONUCLEASE 1-RELATED"/>
    <property type="match status" value="1"/>
</dbReference>
<reference evidence="5 6" key="1">
    <citation type="submission" date="2014-05" db="EMBL/GenBank/DDBJ databases">
        <title>Pseudomonas simiae WCS417.</title>
        <authorList>
            <person name="Berendsen R.L."/>
        </authorList>
    </citation>
    <scope>NUCLEOTIDE SEQUENCE [LARGE SCALE GENOMIC DNA]</scope>
    <source>
        <strain evidence="5 6">WCS417</strain>
    </source>
</reference>
<keyword evidence="1" id="KW-0540">Nuclease</keyword>